<gene>
    <name evidence="1" type="ORF">V5799_022514</name>
</gene>
<sequence length="100" mass="10609">MQVVELFMTVREVSKELSLHHGVSTPLVRAGSCTDVGGASGVHQFEVLYVGKIKGSAKQSTHNFLDDAVERARARQAADAALLHPAAAEGPTVRPLLHAP</sequence>
<proteinExistence type="predicted"/>
<dbReference type="EMBL" id="JARKHS020001529">
    <property type="protein sequence ID" value="KAK8787711.1"/>
    <property type="molecule type" value="Genomic_DNA"/>
</dbReference>
<keyword evidence="2" id="KW-1185">Reference proteome</keyword>
<organism evidence="1 2">
    <name type="scientific">Amblyomma americanum</name>
    <name type="common">Lone star tick</name>
    <dbReference type="NCBI Taxonomy" id="6943"/>
    <lineage>
        <taxon>Eukaryota</taxon>
        <taxon>Metazoa</taxon>
        <taxon>Ecdysozoa</taxon>
        <taxon>Arthropoda</taxon>
        <taxon>Chelicerata</taxon>
        <taxon>Arachnida</taxon>
        <taxon>Acari</taxon>
        <taxon>Parasitiformes</taxon>
        <taxon>Ixodida</taxon>
        <taxon>Ixodoidea</taxon>
        <taxon>Ixodidae</taxon>
        <taxon>Amblyomminae</taxon>
        <taxon>Amblyomma</taxon>
    </lineage>
</organism>
<reference evidence="1 2" key="1">
    <citation type="journal article" date="2023" name="Arcadia Sci">
        <title>De novo assembly of a long-read Amblyomma americanum tick genome.</title>
        <authorList>
            <person name="Chou S."/>
            <person name="Poskanzer K.E."/>
            <person name="Rollins M."/>
            <person name="Thuy-Boun P.S."/>
        </authorList>
    </citation>
    <scope>NUCLEOTIDE SEQUENCE [LARGE SCALE GENOMIC DNA]</scope>
    <source>
        <strain evidence="1">F_SG_1</strain>
        <tissue evidence="1">Salivary glands</tissue>
    </source>
</reference>
<protein>
    <submittedName>
        <fullName evidence="1">Uncharacterized protein</fullName>
    </submittedName>
</protein>
<comment type="caution">
    <text evidence="1">The sequence shown here is derived from an EMBL/GenBank/DDBJ whole genome shotgun (WGS) entry which is preliminary data.</text>
</comment>
<dbReference type="AlphaFoldDB" id="A0AAQ4FLU3"/>
<name>A0AAQ4FLU3_AMBAM</name>
<evidence type="ECO:0000313" key="1">
    <source>
        <dbReference type="EMBL" id="KAK8787711.1"/>
    </source>
</evidence>
<evidence type="ECO:0000313" key="2">
    <source>
        <dbReference type="Proteomes" id="UP001321473"/>
    </source>
</evidence>
<dbReference type="Proteomes" id="UP001321473">
    <property type="component" value="Unassembled WGS sequence"/>
</dbReference>
<accession>A0AAQ4FLU3</accession>